<evidence type="ECO:0000256" key="9">
    <source>
        <dbReference type="ARBA" id="ARBA00023141"/>
    </source>
</evidence>
<evidence type="ECO:0000256" key="1">
    <source>
        <dbReference type="ARBA" id="ARBA00005044"/>
    </source>
</evidence>
<dbReference type="GO" id="GO:0009423">
    <property type="term" value="P:chorismate biosynthetic process"/>
    <property type="evidence" value="ECO:0007669"/>
    <property type="project" value="UniProtKB-UniRule"/>
</dbReference>
<keyword evidence="9 11" id="KW-0057">Aromatic amino acid biosynthesis</keyword>
<keyword evidence="7 11" id="KW-0274">FAD</keyword>
<feature type="binding site" evidence="11">
    <location>
        <begin position="306"/>
        <end position="310"/>
    </location>
    <ligand>
        <name>FMN</name>
        <dbReference type="ChEBI" id="CHEBI:58210"/>
    </ligand>
</feature>
<keyword evidence="8 11" id="KW-0521">NADP</keyword>
<evidence type="ECO:0000256" key="2">
    <source>
        <dbReference type="ARBA" id="ARBA00008014"/>
    </source>
</evidence>
<evidence type="ECO:0000256" key="12">
    <source>
        <dbReference type="RuleBase" id="RU000605"/>
    </source>
</evidence>
<accession>A0A7C3MPX2</accession>
<dbReference type="CDD" id="cd07304">
    <property type="entry name" value="Chorismate_synthase"/>
    <property type="match status" value="1"/>
</dbReference>
<dbReference type="AlphaFoldDB" id="A0A7C3MPX2"/>
<feature type="binding site" evidence="11">
    <location>
        <position position="332"/>
    </location>
    <ligand>
        <name>FMN</name>
        <dbReference type="ChEBI" id="CHEBI:58210"/>
    </ligand>
</feature>
<dbReference type="InterPro" id="IPR020541">
    <property type="entry name" value="Chorismate_synthase_CS"/>
</dbReference>
<comment type="similarity">
    <text evidence="2 11 12">Belongs to the chorismate synthase family.</text>
</comment>
<comment type="caution">
    <text evidence="13">The sequence shown here is derived from an EMBL/GenBank/DDBJ whole genome shotgun (WGS) entry which is preliminary data.</text>
</comment>
<evidence type="ECO:0000256" key="6">
    <source>
        <dbReference type="ARBA" id="ARBA00022643"/>
    </source>
</evidence>
<evidence type="ECO:0000256" key="5">
    <source>
        <dbReference type="ARBA" id="ARBA00022630"/>
    </source>
</evidence>
<dbReference type="Gene3D" id="3.60.150.10">
    <property type="entry name" value="Chorismate synthase AroC"/>
    <property type="match status" value="1"/>
</dbReference>
<dbReference type="NCBIfam" id="NF003793">
    <property type="entry name" value="PRK05382.1"/>
    <property type="match status" value="1"/>
</dbReference>
<keyword evidence="5 11" id="KW-0285">Flavoprotein</keyword>
<dbReference type="FunFam" id="3.60.150.10:FF:000002">
    <property type="entry name" value="Chorismate synthase"/>
    <property type="match status" value="1"/>
</dbReference>
<name>A0A7C3MPX2_DICTH</name>
<dbReference type="GO" id="GO:0005829">
    <property type="term" value="C:cytosol"/>
    <property type="evidence" value="ECO:0007669"/>
    <property type="project" value="TreeGrafter"/>
</dbReference>
<feature type="binding site" evidence="11">
    <location>
        <position position="291"/>
    </location>
    <ligand>
        <name>FMN</name>
        <dbReference type="ChEBI" id="CHEBI:58210"/>
    </ligand>
</feature>
<evidence type="ECO:0000256" key="11">
    <source>
        <dbReference type="HAMAP-Rule" id="MF_00300"/>
    </source>
</evidence>
<dbReference type="GO" id="GO:0009073">
    <property type="term" value="P:aromatic amino acid family biosynthetic process"/>
    <property type="evidence" value="ECO:0007669"/>
    <property type="project" value="UniProtKB-KW"/>
</dbReference>
<evidence type="ECO:0000256" key="7">
    <source>
        <dbReference type="ARBA" id="ARBA00022827"/>
    </source>
</evidence>
<comment type="pathway">
    <text evidence="1 11 12">Metabolic intermediate biosynthesis; chorismate biosynthesis; chorismate from D-erythrose 4-phosphate and phosphoenolpyruvate: step 7/7.</text>
</comment>
<sequence>MRFLTAGESHGKGLLVIIEGVPAGIKINKEDIDKELHRRQKGYGRGKRMEIEKDMVEIISGIRGGYTLGSPIGFLIKNKDWENWKNVMDPEEIYDYVPVTKPRAGHADFAGVVKYHFDDIRNILERASARETSARVAVGAVAKCILREFDIDIISFVEGIGNIESRFDINNFSWDYIKNKVENSELRMIDDELEEQARKLIDEAKETGDTLGGRFILLAKNVPIGIGSHVHWDRRLDALLAYAVMSIPSVKGVEIGEAFLSSREKGSRVHDEFINESTKLRKTNYAGGIEGGMSNGEIIMIRAAVKPIPTLRKPLKTFDIKEKRITEGYYERSDVCVVTSAGVVGEAMMAWIIADELLKKFSGDHIEEIKLSYENYKNYVYKRLGWKS</sequence>
<comment type="catalytic activity">
    <reaction evidence="11 12">
        <text>5-O-(1-carboxyvinyl)-3-phosphoshikimate = chorismate + phosphate</text>
        <dbReference type="Rhea" id="RHEA:21020"/>
        <dbReference type="ChEBI" id="CHEBI:29748"/>
        <dbReference type="ChEBI" id="CHEBI:43474"/>
        <dbReference type="ChEBI" id="CHEBI:57701"/>
        <dbReference type="EC" id="4.2.3.5"/>
    </reaction>
</comment>
<evidence type="ECO:0000256" key="3">
    <source>
        <dbReference type="ARBA" id="ARBA00013036"/>
    </source>
</evidence>
<dbReference type="GO" id="GO:0008652">
    <property type="term" value="P:amino acid biosynthetic process"/>
    <property type="evidence" value="ECO:0007669"/>
    <property type="project" value="UniProtKB-KW"/>
</dbReference>
<keyword evidence="4 11" id="KW-0028">Amino-acid biosynthesis</keyword>
<evidence type="ECO:0000256" key="4">
    <source>
        <dbReference type="ARBA" id="ARBA00022605"/>
    </source>
</evidence>
<dbReference type="EMBL" id="DTIN01000009">
    <property type="protein sequence ID" value="HFX12806.1"/>
    <property type="molecule type" value="Genomic_DNA"/>
</dbReference>
<dbReference type="PIRSF" id="PIRSF001456">
    <property type="entry name" value="Chorismate_synth"/>
    <property type="match status" value="1"/>
</dbReference>
<reference evidence="13" key="1">
    <citation type="journal article" date="2020" name="mSystems">
        <title>Genome- and Community-Level Interaction Insights into Carbon Utilization and Element Cycling Functions of Hydrothermarchaeota in Hydrothermal Sediment.</title>
        <authorList>
            <person name="Zhou Z."/>
            <person name="Liu Y."/>
            <person name="Xu W."/>
            <person name="Pan J."/>
            <person name="Luo Z.H."/>
            <person name="Li M."/>
        </authorList>
    </citation>
    <scope>NUCLEOTIDE SEQUENCE [LARGE SCALE GENOMIC DNA]</scope>
    <source>
        <strain evidence="13">SpSt-81</strain>
    </source>
</reference>
<dbReference type="SUPFAM" id="SSF103263">
    <property type="entry name" value="Chorismate synthase, AroC"/>
    <property type="match status" value="1"/>
</dbReference>
<dbReference type="EC" id="4.2.3.5" evidence="3 11"/>
<dbReference type="PANTHER" id="PTHR21085:SF0">
    <property type="entry name" value="CHORISMATE SYNTHASE"/>
    <property type="match status" value="1"/>
</dbReference>
<evidence type="ECO:0000256" key="8">
    <source>
        <dbReference type="ARBA" id="ARBA00022857"/>
    </source>
</evidence>
<organism evidence="13">
    <name type="scientific">Dictyoglomus thermophilum</name>
    <dbReference type="NCBI Taxonomy" id="14"/>
    <lineage>
        <taxon>Bacteria</taxon>
        <taxon>Pseudomonadati</taxon>
        <taxon>Dictyoglomota</taxon>
        <taxon>Dictyoglomia</taxon>
        <taxon>Dictyoglomales</taxon>
        <taxon>Dictyoglomaceae</taxon>
        <taxon>Dictyoglomus</taxon>
    </lineage>
</organism>
<dbReference type="PROSITE" id="PS00789">
    <property type="entry name" value="CHORISMATE_SYNTHASE_3"/>
    <property type="match status" value="1"/>
</dbReference>
<keyword evidence="6 11" id="KW-0288">FMN</keyword>
<dbReference type="GO" id="GO:0010181">
    <property type="term" value="F:FMN binding"/>
    <property type="evidence" value="ECO:0007669"/>
    <property type="project" value="TreeGrafter"/>
</dbReference>
<evidence type="ECO:0000313" key="13">
    <source>
        <dbReference type="EMBL" id="HFX12806.1"/>
    </source>
</evidence>
<dbReference type="NCBIfam" id="TIGR00033">
    <property type="entry name" value="aroC"/>
    <property type="match status" value="1"/>
</dbReference>
<proteinExistence type="inferred from homology"/>
<feature type="binding site" evidence="11">
    <location>
        <position position="45"/>
    </location>
    <ligand>
        <name>NADP(+)</name>
        <dbReference type="ChEBI" id="CHEBI:58349"/>
    </ligand>
</feature>
<keyword evidence="10 11" id="KW-0456">Lyase</keyword>
<dbReference type="InterPro" id="IPR035904">
    <property type="entry name" value="Chorismate_synth_AroC_sf"/>
</dbReference>
<comment type="function">
    <text evidence="11">Catalyzes the anti-1,4-elimination of the C-3 phosphate and the C-6 proR hydrogen from 5-enolpyruvylshikimate-3-phosphate (EPSP) to yield chorismate, which is the branch point compound that serves as the starting substrate for the three terminal pathways of aromatic amino acid biosynthesis. This reaction introduces a second double bond into the aromatic ring system.</text>
</comment>
<dbReference type="PROSITE" id="PS00787">
    <property type="entry name" value="CHORISMATE_SYNTHASE_1"/>
    <property type="match status" value="1"/>
</dbReference>
<feature type="binding site" evidence="11">
    <location>
        <position position="39"/>
    </location>
    <ligand>
        <name>NADP(+)</name>
        <dbReference type="ChEBI" id="CHEBI:58349"/>
    </ligand>
</feature>
<dbReference type="InterPro" id="IPR000453">
    <property type="entry name" value="Chorismate_synth"/>
</dbReference>
<dbReference type="GO" id="GO:0004107">
    <property type="term" value="F:chorismate synthase activity"/>
    <property type="evidence" value="ECO:0007669"/>
    <property type="project" value="UniProtKB-UniRule"/>
</dbReference>
<gene>
    <name evidence="11" type="primary">aroC</name>
    <name evidence="13" type="ORF">ENW00_01385</name>
</gene>
<dbReference type="PROSITE" id="PS00788">
    <property type="entry name" value="CHORISMATE_SYNTHASE_2"/>
    <property type="match status" value="1"/>
</dbReference>
<comment type="subunit">
    <text evidence="11">Homotetramer.</text>
</comment>
<dbReference type="Pfam" id="PF01264">
    <property type="entry name" value="Chorismate_synt"/>
    <property type="match status" value="1"/>
</dbReference>
<comment type="caution">
    <text evidence="11">Lacks conserved residue(s) required for the propagation of feature annotation.</text>
</comment>
<comment type="cofactor">
    <cofactor evidence="11 12">
        <name>FMNH2</name>
        <dbReference type="ChEBI" id="CHEBI:57618"/>
    </cofactor>
    <text evidence="11 12">Reduced FMN (FMNH(2)).</text>
</comment>
<feature type="binding site" evidence="11">
    <location>
        <begin position="126"/>
        <end position="128"/>
    </location>
    <ligand>
        <name>FMN</name>
        <dbReference type="ChEBI" id="CHEBI:58210"/>
    </ligand>
</feature>
<protein>
    <recommendedName>
        <fullName evidence="3 11">Chorismate synthase</fullName>
        <shortName evidence="11">CS</shortName>
        <ecNumber evidence="3 11">4.2.3.5</ecNumber>
    </recommendedName>
    <alternativeName>
        <fullName evidence="11">5-enolpyruvylshikimate-3-phosphate phospholyase</fullName>
    </alternativeName>
</protein>
<evidence type="ECO:0000256" key="10">
    <source>
        <dbReference type="ARBA" id="ARBA00023239"/>
    </source>
</evidence>
<dbReference type="PANTHER" id="PTHR21085">
    <property type="entry name" value="CHORISMATE SYNTHASE"/>
    <property type="match status" value="1"/>
</dbReference>
<dbReference type="HAMAP" id="MF_00300">
    <property type="entry name" value="Chorismate_synth"/>
    <property type="match status" value="1"/>
</dbReference>
<dbReference type="UniPathway" id="UPA00053">
    <property type="reaction ID" value="UER00090"/>
</dbReference>